<evidence type="ECO:0000313" key="2">
    <source>
        <dbReference type="Proteomes" id="UP000634136"/>
    </source>
</evidence>
<accession>A0A834U2T0</accession>
<proteinExistence type="predicted"/>
<sequence>MANHGHFLSFDVRMFDVCPNFCSSLALEDLQGCRVSATRTWFCRELHENLESSSDDDRKIG</sequence>
<evidence type="ECO:0000313" key="1">
    <source>
        <dbReference type="EMBL" id="KAF7828869.1"/>
    </source>
</evidence>
<dbReference type="AlphaFoldDB" id="A0A834U2T0"/>
<dbReference type="EMBL" id="JAAIUW010000006">
    <property type="protein sequence ID" value="KAF7828869.1"/>
    <property type="molecule type" value="Genomic_DNA"/>
</dbReference>
<reference evidence="1" key="1">
    <citation type="submission" date="2020-09" db="EMBL/GenBank/DDBJ databases">
        <title>Genome-Enabled Discovery of Anthraquinone Biosynthesis in Senna tora.</title>
        <authorList>
            <person name="Kang S.-H."/>
            <person name="Pandey R.P."/>
            <person name="Lee C.-M."/>
            <person name="Sim J.-S."/>
            <person name="Jeong J.-T."/>
            <person name="Choi B.-S."/>
            <person name="Jung M."/>
            <person name="Ginzburg D."/>
            <person name="Zhao K."/>
            <person name="Won S.Y."/>
            <person name="Oh T.-J."/>
            <person name="Yu Y."/>
            <person name="Kim N.-H."/>
            <person name="Lee O.R."/>
            <person name="Lee T.-H."/>
            <person name="Bashyal P."/>
            <person name="Kim T.-S."/>
            <person name="Lee W.-H."/>
            <person name="Kawkins C."/>
            <person name="Kim C.-K."/>
            <person name="Kim J.S."/>
            <person name="Ahn B.O."/>
            <person name="Rhee S.Y."/>
            <person name="Sohng J.K."/>
        </authorList>
    </citation>
    <scope>NUCLEOTIDE SEQUENCE</scope>
    <source>
        <tissue evidence="1">Leaf</tissue>
    </source>
</reference>
<comment type="caution">
    <text evidence="1">The sequence shown here is derived from an EMBL/GenBank/DDBJ whole genome shotgun (WGS) entry which is preliminary data.</text>
</comment>
<gene>
    <name evidence="1" type="ORF">G2W53_020033</name>
</gene>
<name>A0A834U2T0_9FABA</name>
<keyword evidence="2" id="KW-1185">Reference proteome</keyword>
<dbReference type="Proteomes" id="UP000634136">
    <property type="component" value="Unassembled WGS sequence"/>
</dbReference>
<organism evidence="1 2">
    <name type="scientific">Senna tora</name>
    <dbReference type="NCBI Taxonomy" id="362788"/>
    <lineage>
        <taxon>Eukaryota</taxon>
        <taxon>Viridiplantae</taxon>
        <taxon>Streptophyta</taxon>
        <taxon>Embryophyta</taxon>
        <taxon>Tracheophyta</taxon>
        <taxon>Spermatophyta</taxon>
        <taxon>Magnoliopsida</taxon>
        <taxon>eudicotyledons</taxon>
        <taxon>Gunneridae</taxon>
        <taxon>Pentapetalae</taxon>
        <taxon>rosids</taxon>
        <taxon>fabids</taxon>
        <taxon>Fabales</taxon>
        <taxon>Fabaceae</taxon>
        <taxon>Caesalpinioideae</taxon>
        <taxon>Cassia clade</taxon>
        <taxon>Senna</taxon>
    </lineage>
</organism>
<protein>
    <submittedName>
        <fullName evidence="1">Uncharacterized protein</fullName>
    </submittedName>
</protein>